<keyword evidence="3" id="KW-1185">Reference proteome</keyword>
<dbReference type="CDD" id="cd00130">
    <property type="entry name" value="PAS"/>
    <property type="match status" value="1"/>
</dbReference>
<dbReference type="Pfam" id="PF08448">
    <property type="entry name" value="PAS_4"/>
    <property type="match status" value="1"/>
</dbReference>
<proteinExistence type="predicted"/>
<feature type="domain" description="PAS fold-4" evidence="1">
    <location>
        <begin position="14"/>
        <end position="131"/>
    </location>
</feature>
<accession>A0ABM7PDY9</accession>
<evidence type="ECO:0000259" key="1">
    <source>
        <dbReference type="Pfam" id="PF08448"/>
    </source>
</evidence>
<dbReference type="InterPro" id="IPR000014">
    <property type="entry name" value="PAS"/>
</dbReference>
<gene>
    <name evidence="2" type="ORF">DSLASN_13730</name>
</gene>
<sequence length="208" mass="23146">MESRLEAGLLQAALDLSPACIILVEAPSGKIIYTNKSARNFSGKTNTSTVGITLDQYVRSWRTKYPDGALMKSEDMSLAQTLSHGEMVTHEKVVVLLEHGQEKSVLLSSAPIYDNAGTIIAGIVLWLDVTACKVDELGFHQARNELHTLNGILPICVYCKNIRDDRRGWRRIESYLRDHSAAQFTHGICSDCMKKHYADVDESEEPPL</sequence>
<protein>
    <recommendedName>
        <fullName evidence="1">PAS fold-4 domain-containing protein</fullName>
    </recommendedName>
</protein>
<dbReference type="Proteomes" id="UP001320148">
    <property type="component" value="Chromosome"/>
</dbReference>
<organism evidence="2 3">
    <name type="scientific">Desulfoluna limicola</name>
    <dbReference type="NCBI Taxonomy" id="2810562"/>
    <lineage>
        <taxon>Bacteria</taxon>
        <taxon>Pseudomonadati</taxon>
        <taxon>Thermodesulfobacteriota</taxon>
        <taxon>Desulfobacteria</taxon>
        <taxon>Desulfobacterales</taxon>
        <taxon>Desulfolunaceae</taxon>
        <taxon>Desulfoluna</taxon>
    </lineage>
</organism>
<dbReference type="EMBL" id="AP024488">
    <property type="protein sequence ID" value="BCS95741.1"/>
    <property type="molecule type" value="Genomic_DNA"/>
</dbReference>
<dbReference type="SUPFAM" id="SSF55785">
    <property type="entry name" value="PYP-like sensor domain (PAS domain)"/>
    <property type="match status" value="1"/>
</dbReference>
<evidence type="ECO:0000313" key="2">
    <source>
        <dbReference type="EMBL" id="BCS95741.1"/>
    </source>
</evidence>
<reference evidence="2 3" key="1">
    <citation type="submission" date="2021-02" db="EMBL/GenBank/DDBJ databases">
        <title>Complete genome of Desulfoluna sp. strain ASN36.</title>
        <authorList>
            <person name="Takahashi A."/>
            <person name="Kojima H."/>
            <person name="Fukui M."/>
        </authorList>
    </citation>
    <scope>NUCLEOTIDE SEQUENCE [LARGE SCALE GENOMIC DNA]</scope>
    <source>
        <strain evidence="2 3">ASN36</strain>
    </source>
</reference>
<name>A0ABM7PDY9_9BACT</name>
<evidence type="ECO:0000313" key="3">
    <source>
        <dbReference type="Proteomes" id="UP001320148"/>
    </source>
</evidence>
<dbReference type="Gene3D" id="3.30.450.20">
    <property type="entry name" value="PAS domain"/>
    <property type="match status" value="1"/>
</dbReference>
<dbReference type="InterPro" id="IPR035965">
    <property type="entry name" value="PAS-like_dom_sf"/>
</dbReference>
<dbReference type="InterPro" id="IPR013656">
    <property type="entry name" value="PAS_4"/>
</dbReference>